<evidence type="ECO:0000256" key="3">
    <source>
        <dbReference type="ARBA" id="ARBA00023125"/>
    </source>
</evidence>
<dbReference type="PANTHER" id="PTHR30537:SF74">
    <property type="entry name" value="HTH-TYPE TRANSCRIPTIONAL REGULATOR TRPI"/>
    <property type="match status" value="1"/>
</dbReference>
<keyword evidence="4" id="KW-0804">Transcription</keyword>
<evidence type="ECO:0000256" key="4">
    <source>
        <dbReference type="ARBA" id="ARBA00023163"/>
    </source>
</evidence>
<keyword evidence="3" id="KW-0238">DNA-binding</keyword>
<evidence type="ECO:0000256" key="2">
    <source>
        <dbReference type="ARBA" id="ARBA00023015"/>
    </source>
</evidence>
<dbReference type="InterPro" id="IPR036390">
    <property type="entry name" value="WH_DNA-bd_sf"/>
</dbReference>
<dbReference type="OrthoDB" id="9794694at2"/>
<gene>
    <name evidence="6" type="ORF">CR165_20665</name>
</gene>
<dbReference type="GO" id="GO:0043565">
    <property type="term" value="F:sequence-specific DNA binding"/>
    <property type="evidence" value="ECO:0007669"/>
    <property type="project" value="TreeGrafter"/>
</dbReference>
<dbReference type="InterPro" id="IPR058163">
    <property type="entry name" value="LysR-type_TF_proteobact-type"/>
</dbReference>
<dbReference type="Gene3D" id="3.40.190.10">
    <property type="entry name" value="Periplasmic binding protein-like II"/>
    <property type="match status" value="2"/>
</dbReference>
<dbReference type="Proteomes" id="UP000245048">
    <property type="component" value="Unassembled WGS sequence"/>
</dbReference>
<dbReference type="GO" id="GO:0003700">
    <property type="term" value="F:DNA-binding transcription factor activity"/>
    <property type="evidence" value="ECO:0007669"/>
    <property type="project" value="InterPro"/>
</dbReference>
<dbReference type="PANTHER" id="PTHR30537">
    <property type="entry name" value="HTH-TYPE TRANSCRIPTIONAL REGULATOR"/>
    <property type="match status" value="1"/>
</dbReference>
<dbReference type="SUPFAM" id="SSF46785">
    <property type="entry name" value="Winged helix' DNA-binding domain"/>
    <property type="match status" value="1"/>
</dbReference>
<dbReference type="InterPro" id="IPR005119">
    <property type="entry name" value="LysR_subst-bd"/>
</dbReference>
<dbReference type="Pfam" id="PF03466">
    <property type="entry name" value="LysR_substrate"/>
    <property type="match status" value="1"/>
</dbReference>
<dbReference type="RefSeq" id="WP_109518847.1">
    <property type="nucleotide sequence ID" value="NZ_PDOA01000022.1"/>
</dbReference>
<reference evidence="7" key="1">
    <citation type="submission" date="2017-10" db="EMBL/GenBank/DDBJ databases">
        <authorList>
            <person name="Toshchakov S.V."/>
            <person name="Goeva M.A."/>
        </authorList>
    </citation>
    <scope>NUCLEOTIDE SEQUENCE [LARGE SCALE GENOMIC DNA]</scope>
    <source>
        <strain evidence="7">JR1/69-1-13</strain>
    </source>
</reference>
<dbReference type="Gene3D" id="1.10.10.10">
    <property type="entry name" value="Winged helix-like DNA-binding domain superfamily/Winged helix DNA-binding domain"/>
    <property type="match status" value="1"/>
</dbReference>
<name>A0A2U1UZ58_9PROT</name>
<dbReference type="GO" id="GO:0006351">
    <property type="term" value="P:DNA-templated transcription"/>
    <property type="evidence" value="ECO:0007669"/>
    <property type="project" value="TreeGrafter"/>
</dbReference>
<feature type="domain" description="HTH lysR-type" evidence="5">
    <location>
        <begin position="12"/>
        <end position="69"/>
    </location>
</feature>
<protein>
    <submittedName>
        <fullName evidence="6">LysR family transcriptional regulator</fullName>
    </submittedName>
</protein>
<sequence>MPEGEGKPRRLPPLSALRAFEAAARLNSVGRAAAELGRTHGAVSRQIRALQEAAGVPLFDRAGTGIRLNAQGEALRRQVAGALDALEEGWRSVLEEAHGPSLHVACSATFAMRWLVPRLGGFYGAHPGVRLRLSMTSARQLRQEGADLVIAWDRAAYPPADRARALPLGGVAFGPVCAPGYPVAVTPGALRAPARIAQEHTPRAWALWQEATGCYVDCAAELRFPHTHLCLEAALGGLGVALLERRMAREALEQGRLAAPCGFAPFAEGLAAIPFSARAEGPAARAFLAWMRASLAAEDAAG</sequence>
<evidence type="ECO:0000313" key="6">
    <source>
        <dbReference type="EMBL" id="PWC26881.1"/>
    </source>
</evidence>
<dbReference type="EMBL" id="PDOA01000022">
    <property type="protein sequence ID" value="PWC26881.1"/>
    <property type="molecule type" value="Genomic_DNA"/>
</dbReference>
<dbReference type="InterPro" id="IPR036388">
    <property type="entry name" value="WH-like_DNA-bd_sf"/>
</dbReference>
<proteinExistence type="inferred from homology"/>
<evidence type="ECO:0000259" key="5">
    <source>
        <dbReference type="PROSITE" id="PS50931"/>
    </source>
</evidence>
<dbReference type="AlphaFoldDB" id="A0A2U1UZ58"/>
<accession>A0A2U1UZ58</accession>
<dbReference type="PROSITE" id="PS50931">
    <property type="entry name" value="HTH_LYSR"/>
    <property type="match status" value="1"/>
</dbReference>
<comment type="caution">
    <text evidence="6">The sequence shown here is derived from an EMBL/GenBank/DDBJ whole genome shotgun (WGS) entry which is preliminary data.</text>
</comment>
<organism evidence="6 7">
    <name type="scientific">Teichococcus aestuarii</name>
    <dbReference type="NCBI Taxonomy" id="568898"/>
    <lineage>
        <taxon>Bacteria</taxon>
        <taxon>Pseudomonadati</taxon>
        <taxon>Pseudomonadota</taxon>
        <taxon>Alphaproteobacteria</taxon>
        <taxon>Acetobacterales</taxon>
        <taxon>Roseomonadaceae</taxon>
        <taxon>Roseomonas</taxon>
    </lineage>
</organism>
<evidence type="ECO:0000256" key="1">
    <source>
        <dbReference type="ARBA" id="ARBA00009437"/>
    </source>
</evidence>
<dbReference type="Pfam" id="PF00126">
    <property type="entry name" value="HTH_1"/>
    <property type="match status" value="1"/>
</dbReference>
<evidence type="ECO:0000313" key="7">
    <source>
        <dbReference type="Proteomes" id="UP000245048"/>
    </source>
</evidence>
<dbReference type="InterPro" id="IPR000847">
    <property type="entry name" value="LysR_HTH_N"/>
</dbReference>
<comment type="similarity">
    <text evidence="1">Belongs to the LysR transcriptional regulatory family.</text>
</comment>
<dbReference type="SUPFAM" id="SSF53850">
    <property type="entry name" value="Periplasmic binding protein-like II"/>
    <property type="match status" value="1"/>
</dbReference>
<keyword evidence="2" id="KW-0805">Transcription regulation</keyword>
<keyword evidence="7" id="KW-1185">Reference proteome</keyword>